<evidence type="ECO:0000256" key="1">
    <source>
        <dbReference type="SAM" id="MobiDB-lite"/>
    </source>
</evidence>
<dbReference type="EMBL" id="CADCTQ010000238">
    <property type="protein sequence ID" value="CAA9265593.1"/>
    <property type="molecule type" value="Genomic_DNA"/>
</dbReference>
<name>A0A6J4IYE4_9SPHI</name>
<proteinExistence type="predicted"/>
<feature type="region of interest" description="Disordered" evidence="1">
    <location>
        <begin position="77"/>
        <end position="162"/>
    </location>
</feature>
<gene>
    <name evidence="2" type="ORF">AVDCRST_MAG56-2750</name>
</gene>
<dbReference type="AlphaFoldDB" id="A0A6J4IYE4"/>
<feature type="non-terminal residue" evidence="2">
    <location>
        <position position="162"/>
    </location>
</feature>
<protein>
    <submittedName>
        <fullName evidence="2">Uncharacterized protein</fullName>
    </submittedName>
</protein>
<organism evidence="2">
    <name type="scientific">uncultured Cytophagales bacterium</name>
    <dbReference type="NCBI Taxonomy" id="158755"/>
    <lineage>
        <taxon>Bacteria</taxon>
        <taxon>Pseudomonadati</taxon>
        <taxon>Bacteroidota</taxon>
        <taxon>Sphingobacteriia</taxon>
        <taxon>Sphingobacteriales</taxon>
        <taxon>environmental samples</taxon>
    </lineage>
</organism>
<accession>A0A6J4IYE4</accession>
<reference evidence="2" key="1">
    <citation type="submission" date="2020-02" db="EMBL/GenBank/DDBJ databases">
        <authorList>
            <person name="Meier V. D."/>
        </authorList>
    </citation>
    <scope>NUCLEOTIDE SEQUENCE</scope>
    <source>
        <strain evidence="2">AVDCRST_MAG56</strain>
    </source>
</reference>
<feature type="non-terminal residue" evidence="2">
    <location>
        <position position="1"/>
    </location>
</feature>
<feature type="compositionally biased region" description="Gly residues" evidence="1">
    <location>
        <begin position="152"/>
        <end position="162"/>
    </location>
</feature>
<evidence type="ECO:0000313" key="2">
    <source>
        <dbReference type="EMBL" id="CAA9265593.1"/>
    </source>
</evidence>
<sequence>VYHNGYAPEDRAFYRRHDPDRLRHGGLRGRHRAAHAPAMAPDDFQRAPARHPAAQKRKYVLGRRVLRHDLDADGHRHRAAVAAGGGGPAAPVGQTLLGEPVAGLGGVQRARQPGGPLPVRLPQRARKRPRQGRLEPGLPAPGPHADRHRLAGGAGRAQSGGL</sequence>